<keyword evidence="1" id="KW-0732">Signal</keyword>
<dbReference type="EMBL" id="VVYW01000003">
    <property type="protein sequence ID" value="KAA5410526.1"/>
    <property type="molecule type" value="Genomic_DNA"/>
</dbReference>
<sequence length="757" mass="86268">MDRFLILCLMSVVSFSAYSQVGLLDEIIFGNIQSEKKHNFATNATEVIKGGLNESARLLLPVKGERVEGGNITFKMKVDSEKQNYFTARFWGSDSGNSNILILFCEGKQIGYRHLGDYDMLDIANDEAPFPGRFTYTTLPLPLQMTQGKKEIELSIRSTGRIARYGNTFDQYQKVMTEPAKALYKGYTHTGKCFIPARREKQGVMPSSAVRIAPGIEVMEQVKVHVNRELKKLMAKKQPDQEELWVLSYAYNEPWTIVYHDRKVAEKTIEATDWYYVRYSQNPKSVYNDSWLTVGPLCLALNSFIPEVREVLDEKMENGRTRRDNWTQMCAECLNYAKTHRRQYTNQSLIVDLNLYCVNRFLSVIAPEKALPAYQTLKYLYESMGIVPWLGSETSEGPSEPLGDNYFQLSAKGLSKELGFVGGYGEILHWMLRVYEATGVCGETDSRDPLIRAQLLKVLKARSYFRYPSVDEDGNKAMLAEAVIGWRDHGKYPGTILYGEKGLDKEGDPLMTAASTLDPIAVAYAQQMLDDNQFFHVVREKMKDSSLNSTYTLLRLPGEYELIAKQPRREDKLPMSSGMPDALFADEEVGAIALKNGEEILYASLYWRANYAINYLARVHYITPEIDRIATIYEDIKFTPSGYTYKRPERTNLFFSDARHFYPEVKSAHTGEELPIAKIPEGIRYEPGWENVYAGRGEFYSLRYGKYLIGMNCTQNKDFVLNIPTAKKVVSFPAKEIVKESSVIVKPMSTVVFIIVE</sequence>
<evidence type="ECO:0008006" key="4">
    <source>
        <dbReference type="Google" id="ProtNLM"/>
    </source>
</evidence>
<protein>
    <recommendedName>
        <fullName evidence="4">Six-hairpin glycosidase</fullName>
    </recommendedName>
</protein>
<accession>A0A5M6AF47</accession>
<organism evidence="2 3">
    <name type="scientific">Bacteroides cellulosilyticus</name>
    <dbReference type="NCBI Taxonomy" id="246787"/>
    <lineage>
        <taxon>Bacteria</taxon>
        <taxon>Pseudomonadati</taxon>
        <taxon>Bacteroidota</taxon>
        <taxon>Bacteroidia</taxon>
        <taxon>Bacteroidales</taxon>
        <taxon>Bacteroidaceae</taxon>
        <taxon>Bacteroides</taxon>
    </lineage>
</organism>
<name>A0A5M6AF47_9BACE</name>
<feature type="signal peptide" evidence="1">
    <location>
        <begin position="1"/>
        <end position="19"/>
    </location>
</feature>
<dbReference type="Proteomes" id="UP000325055">
    <property type="component" value="Unassembled WGS sequence"/>
</dbReference>
<evidence type="ECO:0000313" key="2">
    <source>
        <dbReference type="EMBL" id="KAA5410526.1"/>
    </source>
</evidence>
<evidence type="ECO:0000313" key="3">
    <source>
        <dbReference type="Proteomes" id="UP000325055"/>
    </source>
</evidence>
<proteinExistence type="predicted"/>
<dbReference type="RefSeq" id="WP_007213394.1">
    <property type="nucleotide sequence ID" value="NZ_JAFEKG010000003.1"/>
</dbReference>
<reference evidence="2 3" key="1">
    <citation type="journal article" date="2019" name="Nat. Med.">
        <title>A library of human gut bacterial isolates paired with longitudinal multiomics data enables mechanistic microbiome research.</title>
        <authorList>
            <person name="Poyet M."/>
            <person name="Groussin M."/>
            <person name="Gibbons S.M."/>
            <person name="Avila-Pacheco J."/>
            <person name="Jiang X."/>
            <person name="Kearney S.M."/>
            <person name="Perrotta A.R."/>
            <person name="Berdy B."/>
            <person name="Zhao S."/>
            <person name="Lieberman T.D."/>
            <person name="Swanson P.K."/>
            <person name="Smith M."/>
            <person name="Roesemann S."/>
            <person name="Alexander J.E."/>
            <person name="Rich S.A."/>
            <person name="Livny J."/>
            <person name="Vlamakis H."/>
            <person name="Clish C."/>
            <person name="Bullock K."/>
            <person name="Deik A."/>
            <person name="Scott J."/>
            <person name="Pierce K.A."/>
            <person name="Xavier R.J."/>
            <person name="Alm E.J."/>
        </authorList>
    </citation>
    <scope>NUCLEOTIDE SEQUENCE [LARGE SCALE GENOMIC DNA]</scope>
    <source>
        <strain evidence="2 3">BIOML-A7</strain>
    </source>
</reference>
<dbReference type="AlphaFoldDB" id="A0A5M6AF47"/>
<comment type="caution">
    <text evidence="2">The sequence shown here is derived from an EMBL/GenBank/DDBJ whole genome shotgun (WGS) entry which is preliminary data.</text>
</comment>
<evidence type="ECO:0000256" key="1">
    <source>
        <dbReference type="SAM" id="SignalP"/>
    </source>
</evidence>
<gene>
    <name evidence="2" type="ORF">F2Y86_04645</name>
</gene>
<feature type="chain" id="PRO_5024301672" description="Six-hairpin glycosidase" evidence="1">
    <location>
        <begin position="20"/>
        <end position="757"/>
    </location>
</feature>